<evidence type="ECO:0000313" key="4">
    <source>
        <dbReference type="EMBL" id="KAH9376372.1"/>
    </source>
</evidence>
<comment type="caution">
    <text evidence="4">The sequence shown here is derived from an EMBL/GenBank/DDBJ whole genome shotgun (WGS) entry which is preliminary data.</text>
</comment>
<feature type="domain" description="DDE Tnp4" evidence="3">
    <location>
        <begin position="176"/>
        <end position="273"/>
    </location>
</feature>
<dbReference type="OrthoDB" id="6504463at2759"/>
<keyword evidence="5" id="KW-1185">Reference proteome</keyword>
<dbReference type="Pfam" id="PF13359">
    <property type="entry name" value="DDE_Tnp_4"/>
    <property type="match status" value="1"/>
</dbReference>
<dbReference type="GO" id="GO:0046872">
    <property type="term" value="F:metal ion binding"/>
    <property type="evidence" value="ECO:0007669"/>
    <property type="project" value="UniProtKB-KW"/>
</dbReference>
<name>A0A9J6GQA4_HAELO</name>
<dbReference type="Proteomes" id="UP000821853">
    <property type="component" value="Unassembled WGS sequence"/>
</dbReference>
<dbReference type="OMA" id="FRHERTS"/>
<evidence type="ECO:0000256" key="1">
    <source>
        <dbReference type="ARBA" id="ARBA00001968"/>
    </source>
</evidence>
<gene>
    <name evidence="4" type="ORF">HPB48_001759</name>
</gene>
<evidence type="ECO:0000313" key="5">
    <source>
        <dbReference type="Proteomes" id="UP000821853"/>
    </source>
</evidence>
<reference evidence="4 5" key="1">
    <citation type="journal article" date="2020" name="Cell">
        <title>Large-Scale Comparative Analyses of Tick Genomes Elucidate Their Genetic Diversity and Vector Capacities.</title>
        <authorList>
            <consortium name="Tick Genome and Microbiome Consortium (TIGMIC)"/>
            <person name="Jia N."/>
            <person name="Wang J."/>
            <person name="Shi W."/>
            <person name="Du L."/>
            <person name="Sun Y."/>
            <person name="Zhan W."/>
            <person name="Jiang J.F."/>
            <person name="Wang Q."/>
            <person name="Zhang B."/>
            <person name="Ji P."/>
            <person name="Bell-Sakyi L."/>
            <person name="Cui X.M."/>
            <person name="Yuan T.T."/>
            <person name="Jiang B.G."/>
            <person name="Yang W.F."/>
            <person name="Lam T.T."/>
            <person name="Chang Q.C."/>
            <person name="Ding S.J."/>
            <person name="Wang X.J."/>
            <person name="Zhu J.G."/>
            <person name="Ruan X.D."/>
            <person name="Zhao L."/>
            <person name="Wei J.T."/>
            <person name="Ye R.Z."/>
            <person name="Que T.C."/>
            <person name="Du C.H."/>
            <person name="Zhou Y.H."/>
            <person name="Cheng J.X."/>
            <person name="Dai P.F."/>
            <person name="Guo W.B."/>
            <person name="Han X.H."/>
            <person name="Huang E.J."/>
            <person name="Li L.F."/>
            <person name="Wei W."/>
            <person name="Gao Y.C."/>
            <person name="Liu J.Z."/>
            <person name="Shao H.Z."/>
            <person name="Wang X."/>
            <person name="Wang C.C."/>
            <person name="Yang T.C."/>
            <person name="Huo Q.B."/>
            <person name="Li W."/>
            <person name="Chen H.Y."/>
            <person name="Chen S.E."/>
            <person name="Zhou L.G."/>
            <person name="Ni X.B."/>
            <person name="Tian J.H."/>
            <person name="Sheng Y."/>
            <person name="Liu T."/>
            <person name="Pan Y.S."/>
            <person name="Xia L.Y."/>
            <person name="Li J."/>
            <person name="Zhao F."/>
            <person name="Cao W.C."/>
        </authorList>
    </citation>
    <scope>NUCLEOTIDE SEQUENCE [LARGE SCALE GENOMIC DNA]</scope>
    <source>
        <strain evidence="4">HaeL-2018</strain>
    </source>
</reference>
<evidence type="ECO:0000259" key="3">
    <source>
        <dbReference type="Pfam" id="PF13359"/>
    </source>
</evidence>
<protein>
    <recommendedName>
        <fullName evidence="3">DDE Tnp4 domain-containing protein</fullName>
    </recommendedName>
</protein>
<dbReference type="PANTHER" id="PTHR34615">
    <property type="entry name" value="PX DOMAIN-CONTAINING PROTEIN"/>
    <property type="match status" value="1"/>
</dbReference>
<comment type="cofactor">
    <cofactor evidence="1">
        <name>a divalent metal cation</name>
        <dbReference type="ChEBI" id="CHEBI:60240"/>
    </cofactor>
</comment>
<dbReference type="EMBL" id="JABSTR010000008">
    <property type="protein sequence ID" value="KAH9376372.1"/>
    <property type="molecule type" value="Genomic_DNA"/>
</dbReference>
<dbReference type="PANTHER" id="PTHR34615:SF1">
    <property type="entry name" value="PX DOMAIN-CONTAINING PROTEIN"/>
    <property type="match status" value="1"/>
</dbReference>
<dbReference type="InterPro" id="IPR027806">
    <property type="entry name" value="HARBI1_dom"/>
</dbReference>
<evidence type="ECO:0000256" key="2">
    <source>
        <dbReference type="ARBA" id="ARBA00022723"/>
    </source>
</evidence>
<accession>A0A9J6GQA4</accession>
<organism evidence="4 5">
    <name type="scientific">Haemaphysalis longicornis</name>
    <name type="common">Bush tick</name>
    <dbReference type="NCBI Taxonomy" id="44386"/>
    <lineage>
        <taxon>Eukaryota</taxon>
        <taxon>Metazoa</taxon>
        <taxon>Ecdysozoa</taxon>
        <taxon>Arthropoda</taxon>
        <taxon>Chelicerata</taxon>
        <taxon>Arachnida</taxon>
        <taxon>Acari</taxon>
        <taxon>Parasitiformes</taxon>
        <taxon>Ixodida</taxon>
        <taxon>Ixodoidea</taxon>
        <taxon>Ixodidae</taxon>
        <taxon>Haemaphysalinae</taxon>
        <taxon>Haemaphysalis</taxon>
    </lineage>
</organism>
<keyword evidence="2" id="KW-0479">Metal-binding</keyword>
<dbReference type="AlphaFoldDB" id="A0A9J6GQA4"/>
<sequence>MPSSILCDRFTAWNLTWSEIEDYMLTSEEKRLLKVDLTLEDIDYELRRSRESEVLKYRSWSGLLDINRIERSLFEQQFKFQKDDVDGLVEALLIPEVVVSAQKVAVPGRDALCLALRRLAYPNRWCDLQNIFGLHYSVMSSVTSKVLKHIVGTFGHLLKDCNNHTWLSPSALAYVRILKDSDLYFKLEQLVKDDYYVIYGDPAYPLQPLIIGGFSLTAVQEAFNKGMSSVRQAVEWGFGKVVNEFAFLDFKKNQKLLRQQVGEMYKAAVILTNCHTCMYGSQVPMYFDLEPPHLQTYLTLRAT</sequence>
<dbReference type="VEuPathDB" id="VectorBase:HLOH_045581"/>
<proteinExistence type="predicted"/>